<evidence type="ECO:0000256" key="1">
    <source>
        <dbReference type="ARBA" id="ARBA00004370"/>
    </source>
</evidence>
<evidence type="ECO:0000256" key="5">
    <source>
        <dbReference type="ARBA" id="ARBA00022741"/>
    </source>
</evidence>
<dbReference type="GO" id="GO:0005778">
    <property type="term" value="C:peroxisomal membrane"/>
    <property type="evidence" value="ECO:0007669"/>
    <property type="project" value="TreeGrafter"/>
</dbReference>
<feature type="region of interest" description="Disordered" evidence="15">
    <location>
        <begin position="990"/>
        <end position="1009"/>
    </location>
</feature>
<evidence type="ECO:0000256" key="12">
    <source>
        <dbReference type="ARBA" id="ARBA00048778"/>
    </source>
</evidence>
<dbReference type="SMART" id="SM00382">
    <property type="entry name" value="AAA"/>
    <property type="match status" value="2"/>
</dbReference>
<dbReference type="eggNOG" id="KOG0735">
    <property type="taxonomic scope" value="Eukaryota"/>
</dbReference>
<protein>
    <recommendedName>
        <fullName evidence="11">Peroxisomal ATPase PEX1</fullName>
    </recommendedName>
    <alternativeName>
        <fullName evidence="10">Peroxin-1</fullName>
    </alternativeName>
    <alternativeName>
        <fullName evidence="14">Peroxisome biosynthesis protein PAS1</fullName>
    </alternativeName>
</protein>
<comment type="similarity">
    <text evidence="2">Belongs to the AAA ATPase family.</text>
</comment>
<evidence type="ECO:0000256" key="7">
    <source>
        <dbReference type="ARBA" id="ARBA00022840"/>
    </source>
</evidence>
<evidence type="ECO:0000256" key="10">
    <source>
        <dbReference type="ARBA" id="ARBA00032509"/>
    </source>
</evidence>
<organism evidence="17 18">
    <name type="scientific">Pichia sorbitophila (strain ATCC MYA-4447 / BCRC 22081 / CBS 7064 / NBRC 10061 / NRRL Y-12695)</name>
    <name type="common">Hybrid yeast</name>
    <dbReference type="NCBI Taxonomy" id="559304"/>
    <lineage>
        <taxon>Eukaryota</taxon>
        <taxon>Fungi</taxon>
        <taxon>Dikarya</taxon>
        <taxon>Ascomycota</taxon>
        <taxon>Saccharomycotina</taxon>
        <taxon>Pichiomycetes</taxon>
        <taxon>Debaryomycetaceae</taxon>
        <taxon>Millerozyma</taxon>
    </lineage>
</organism>
<name>G8Y0R5_PICSO</name>
<dbReference type="PROSITE" id="PS00674">
    <property type="entry name" value="AAA"/>
    <property type="match status" value="1"/>
</dbReference>
<dbReference type="GO" id="GO:0016887">
    <property type="term" value="F:ATP hydrolysis activity"/>
    <property type="evidence" value="ECO:0007669"/>
    <property type="project" value="InterPro"/>
</dbReference>
<evidence type="ECO:0000256" key="9">
    <source>
        <dbReference type="ARBA" id="ARBA00023136"/>
    </source>
</evidence>
<keyword evidence="8" id="KW-0653">Protein transport</keyword>
<dbReference type="Pfam" id="PF00004">
    <property type="entry name" value="AAA"/>
    <property type="match status" value="2"/>
</dbReference>
<evidence type="ECO:0000313" key="17">
    <source>
        <dbReference type="EMBL" id="CCE86418.1"/>
    </source>
</evidence>
<keyword evidence="18" id="KW-1185">Reference proteome</keyword>
<dbReference type="OrthoDB" id="2187at2759"/>
<feature type="domain" description="AAA+ ATPase" evidence="16">
    <location>
        <begin position="751"/>
        <end position="886"/>
    </location>
</feature>
<dbReference type="SUPFAM" id="SSF50692">
    <property type="entry name" value="ADC-like"/>
    <property type="match status" value="1"/>
</dbReference>
<dbReference type="HOGENOM" id="CLU_000688_1_1_1"/>
<evidence type="ECO:0000259" key="16">
    <source>
        <dbReference type="SMART" id="SM00382"/>
    </source>
</evidence>
<comment type="subcellular location">
    <subcellularLocation>
        <location evidence="1">Membrane</location>
    </subcellularLocation>
</comment>
<sequence length="1069" mass="118542">MDNHRVGIAFKSLRTNLINLPSHLSGLLYNANVSVQDVVIEVVCQNKSKVYCGWTGMTSNNARGIEIDPIAAHALTLSENQQVTINLKIKNFETKQVNLEPLTSSDWELVEIHAQTLEDKLLSQCRCVSLNQVLVVFPSQTTSARLLVTDIGTKEHTYAKLSPLCEVAVAPKVREKKPSTSSTKSKSMSSKSDDYSKLPTILRRGISLPHALYNDLPPESNNDGYEVYANAEDIYSFLGEVSRVSVSTIPGPNSKVNVIGNAGTQENDSNSNISKDNKGTQKQKGSSIMKENRRIVANFVNFPRSPNGTVGISKKLAIALGIEYEVGNIICLKPPVKPLPKKQQTLVVYPYMTQTKKNNSVNINSKEKKEKDTKNLAMVAGIFAKNGNAIKTPITNFMKIPIIQGVLPKGGLLKFKKNDDTFAWFDLRGDINSSIKLEYGEELLRGESFIETAEKRDRLQPQVGMQQHIDGIIDNLTSSRNSGVLVYGNSGSGKTLLLEHVEEKIKSMYGYHTKYIKCESLMNENYTSLSNTHITSWLQECAWHKPSLLILDNLDKILSAEVEHVDNTLSAQLTDFLISRLQRIHIQHMSNLSILVSGISKEAFNKLLLSSHVVENFVHLSSPDKFTRHELIRSYFEDELNSSVKFDIADVVAETEGYLPNDLKVLCDRIFHNALFSKAGESFDKVEPSQEDFSKAIQGYTPSNLRGVKLQKSSISWSDIGGLQDTKRILLETLEWPTKYAPIFSSCPLRLRSGILLYGYPGCGKTLLASAVAAQCGLNFISIKGPEILNKYIGASEQSVRELFERAQAAKPCILFFDEFDSIAPKRGHDSTGVTDRVVNQMLTQMDGAEGLDGVYVLAATSRPDLIDSALLRPGRLDKSLICDMPSFEDRLDILRSVTDKMNLESDVDLAEVSRNSEGFSGADIQGLAYNAYLKAVHRKLDEETEVLQDSNYQKDNTLEYLQISSEKLKKASTKPSEKLQTMKQIEQVMKQNAPQKKRGSSSTSADVSSSVCISHSDLVSSLKDTKPSISVTEKAKLQKIYREFVSDRDGNMPDGTPSSEIGGRTSLM</sequence>
<dbReference type="InterPro" id="IPR015342">
    <property type="entry name" value="PEX1-N_C-lobe"/>
</dbReference>
<evidence type="ECO:0000256" key="8">
    <source>
        <dbReference type="ARBA" id="ARBA00022927"/>
    </source>
</evidence>
<dbReference type="InterPro" id="IPR050168">
    <property type="entry name" value="AAA_ATPase_domain"/>
</dbReference>
<dbReference type="CDD" id="cd00009">
    <property type="entry name" value="AAA"/>
    <property type="match status" value="1"/>
</dbReference>
<dbReference type="Pfam" id="PF09262">
    <property type="entry name" value="PEX-1N"/>
    <property type="match status" value="1"/>
</dbReference>
<evidence type="ECO:0000256" key="15">
    <source>
        <dbReference type="SAM" id="MobiDB-lite"/>
    </source>
</evidence>
<feature type="region of interest" description="Disordered" evidence="15">
    <location>
        <begin position="1047"/>
        <end position="1069"/>
    </location>
</feature>
<evidence type="ECO:0000256" key="13">
    <source>
        <dbReference type="ARBA" id="ARBA00059626"/>
    </source>
</evidence>
<dbReference type="SUPFAM" id="SSF52540">
    <property type="entry name" value="P-loop containing nucleoside triphosphate hydrolases"/>
    <property type="match status" value="2"/>
</dbReference>
<reference evidence="17 18" key="1">
    <citation type="journal article" date="2012" name="G3 (Bethesda)">
        <title>Pichia sorbitophila, an interspecies yeast hybrid reveals early steps of genome resolution following polyploidization.</title>
        <authorList>
            <person name="Leh Louis V."/>
            <person name="Despons L."/>
            <person name="Friedrich A."/>
            <person name="Martin T."/>
            <person name="Durrens P."/>
            <person name="Casaregola S."/>
            <person name="Neuveglise C."/>
            <person name="Fairhead C."/>
            <person name="Marck C."/>
            <person name="Cruz J.A."/>
            <person name="Straub M.L."/>
            <person name="Kugler V."/>
            <person name="Sacerdot C."/>
            <person name="Uzunov Z."/>
            <person name="Thierry A."/>
            <person name="Weiss S."/>
            <person name="Bleykasten C."/>
            <person name="De Montigny J."/>
            <person name="Jacques N."/>
            <person name="Jung P."/>
            <person name="Lemaire M."/>
            <person name="Mallet S."/>
            <person name="Morel G."/>
            <person name="Richard G.F."/>
            <person name="Sarkar A."/>
            <person name="Savel G."/>
            <person name="Schacherer J."/>
            <person name="Seret M.L."/>
            <person name="Talla E."/>
            <person name="Samson G."/>
            <person name="Jubin C."/>
            <person name="Poulain J."/>
            <person name="Vacherie B."/>
            <person name="Barbe V."/>
            <person name="Pelletier E."/>
            <person name="Sherman D.J."/>
            <person name="Westhof E."/>
            <person name="Weissenbach J."/>
            <person name="Baret P.V."/>
            <person name="Wincker P."/>
            <person name="Gaillardin C."/>
            <person name="Dujon B."/>
            <person name="Souciet J.L."/>
        </authorList>
    </citation>
    <scope>NUCLEOTIDE SEQUENCE [LARGE SCALE GENOMIC DNA]</scope>
    <source>
        <strain evidence="18">ATCC MYA-4447 / BCRC 22081 / CBS 7064 / NBRC 10061 / NRRL Y-12695</strain>
    </source>
</reference>
<dbReference type="InterPro" id="IPR009010">
    <property type="entry name" value="Asp_de-COase-like_dom_sf"/>
</dbReference>
<dbReference type="InterPro" id="IPR003593">
    <property type="entry name" value="AAA+_ATPase"/>
</dbReference>
<dbReference type="Gene3D" id="3.10.330.10">
    <property type="match status" value="1"/>
</dbReference>
<keyword evidence="5" id="KW-0547">Nucleotide-binding</keyword>
<feature type="region of interest" description="Disordered" evidence="15">
    <location>
        <begin position="173"/>
        <end position="195"/>
    </location>
</feature>
<comment type="function">
    <text evidence="13">Component of the PEX1-PEX6 AAA ATPase complex involved in peroxisome biosynthesis. The complex acts as a protein dislocase complex that mediates the ATP-dependent extraction of the PEX5 receptor from peroxisomal membranes, an essential step for PEX5 recycling. Specifically recognizes PEX5 monoubiquitinated at 'Cys-6', and pulls it out of the peroxisome lumen through the PEX2-PEX10-PEX12 retrotranslocation channel. Extraction by the PEX1-PEX6 AAA ATPase complex is accompanied by unfolding of the TPR repeats and release of bound cargo from PEX5.</text>
</comment>
<evidence type="ECO:0000256" key="14">
    <source>
        <dbReference type="ARBA" id="ARBA00081751"/>
    </source>
</evidence>
<dbReference type="FunFam" id="3.40.50.300:FF:000149">
    <property type="entry name" value="Nuclear valosin-containing protein-like"/>
    <property type="match status" value="1"/>
</dbReference>
<evidence type="ECO:0000256" key="3">
    <source>
        <dbReference type="ARBA" id="ARBA00022448"/>
    </source>
</evidence>
<evidence type="ECO:0000256" key="4">
    <source>
        <dbReference type="ARBA" id="ARBA00022593"/>
    </source>
</evidence>
<dbReference type="SUPFAM" id="SSF54585">
    <property type="entry name" value="Cdc48 domain 2-like"/>
    <property type="match status" value="1"/>
</dbReference>
<keyword evidence="4" id="KW-0962">Peroxisome biogenesis</keyword>
<dbReference type="InParanoid" id="G8Y0R5"/>
<keyword evidence="3" id="KW-0813">Transport</keyword>
<dbReference type="CDD" id="cd19526">
    <property type="entry name" value="RecA-like_PEX1_r2"/>
    <property type="match status" value="1"/>
</dbReference>
<dbReference type="Gene3D" id="3.40.50.300">
    <property type="entry name" value="P-loop containing nucleotide triphosphate hydrolases"/>
    <property type="match status" value="2"/>
</dbReference>
<feature type="region of interest" description="Disordered" evidence="15">
    <location>
        <begin position="260"/>
        <end position="288"/>
    </location>
</feature>
<dbReference type="PANTHER" id="PTHR23077">
    <property type="entry name" value="AAA-FAMILY ATPASE"/>
    <property type="match status" value="1"/>
</dbReference>
<dbReference type="PANTHER" id="PTHR23077:SF12">
    <property type="entry name" value="PEROXISOMAL ATPASE PEX1"/>
    <property type="match status" value="1"/>
</dbReference>
<keyword evidence="9" id="KW-0472">Membrane</keyword>
<evidence type="ECO:0000313" key="18">
    <source>
        <dbReference type="Proteomes" id="UP000005222"/>
    </source>
</evidence>
<feature type="domain" description="AAA+ ATPase" evidence="16">
    <location>
        <begin position="480"/>
        <end position="600"/>
    </location>
</feature>
<dbReference type="InterPro" id="IPR029067">
    <property type="entry name" value="CDC48_domain_2-like_sf"/>
</dbReference>
<accession>G8Y0R5</accession>
<dbReference type="OMA" id="DWELTEM"/>
<dbReference type="Proteomes" id="UP000005222">
    <property type="component" value="Chromosome N"/>
</dbReference>
<dbReference type="InterPro" id="IPR027417">
    <property type="entry name" value="P-loop_NTPase"/>
</dbReference>
<keyword evidence="6" id="KW-0378">Hydrolase</keyword>
<keyword evidence="7" id="KW-0067">ATP-binding</keyword>
<dbReference type="Gene3D" id="2.40.40.20">
    <property type="match status" value="1"/>
</dbReference>
<dbReference type="InterPro" id="IPR003960">
    <property type="entry name" value="ATPase_AAA_CS"/>
</dbReference>
<gene>
    <name evidence="17" type="primary">Piso0_004906</name>
    <name evidence="17" type="ORF">GNLVRS01_PISO0N03687g</name>
</gene>
<comment type="catalytic activity">
    <reaction evidence="12">
        <text>ATP + H2O = ADP + phosphate + H(+)</text>
        <dbReference type="Rhea" id="RHEA:13065"/>
        <dbReference type="ChEBI" id="CHEBI:15377"/>
        <dbReference type="ChEBI" id="CHEBI:15378"/>
        <dbReference type="ChEBI" id="CHEBI:30616"/>
        <dbReference type="ChEBI" id="CHEBI:43474"/>
        <dbReference type="ChEBI" id="CHEBI:456216"/>
    </reaction>
    <physiologicalReaction direction="left-to-right" evidence="12">
        <dbReference type="Rhea" id="RHEA:13066"/>
    </physiologicalReaction>
</comment>
<dbReference type="InterPro" id="IPR003959">
    <property type="entry name" value="ATPase_AAA_core"/>
</dbReference>
<evidence type="ECO:0000256" key="6">
    <source>
        <dbReference type="ARBA" id="ARBA00022801"/>
    </source>
</evidence>
<evidence type="ECO:0000256" key="11">
    <source>
        <dbReference type="ARBA" id="ARBA00034532"/>
    </source>
</evidence>
<dbReference type="FunCoup" id="G8Y0R5">
    <property type="interactions" value="319"/>
</dbReference>
<dbReference type="Pfam" id="PF17862">
    <property type="entry name" value="AAA_lid_3"/>
    <property type="match status" value="1"/>
</dbReference>
<dbReference type="GO" id="GO:0005524">
    <property type="term" value="F:ATP binding"/>
    <property type="evidence" value="ECO:0007669"/>
    <property type="project" value="UniProtKB-KW"/>
</dbReference>
<proteinExistence type="inferred from homology"/>
<dbReference type="InterPro" id="IPR041569">
    <property type="entry name" value="AAA_lid_3"/>
</dbReference>
<dbReference type="AlphaFoldDB" id="G8Y0R5"/>
<dbReference type="GO" id="GO:0005829">
    <property type="term" value="C:cytosol"/>
    <property type="evidence" value="ECO:0007669"/>
    <property type="project" value="TreeGrafter"/>
</dbReference>
<dbReference type="STRING" id="559304.G8Y0R5"/>
<dbReference type="GO" id="GO:0016558">
    <property type="term" value="P:protein import into peroxisome matrix"/>
    <property type="evidence" value="ECO:0007669"/>
    <property type="project" value="TreeGrafter"/>
</dbReference>
<dbReference type="Gene3D" id="1.10.8.60">
    <property type="match status" value="2"/>
</dbReference>
<evidence type="ECO:0000256" key="2">
    <source>
        <dbReference type="ARBA" id="ARBA00006914"/>
    </source>
</evidence>
<feature type="compositionally biased region" description="Low complexity" evidence="15">
    <location>
        <begin position="179"/>
        <end position="190"/>
    </location>
</feature>
<dbReference type="EMBL" id="FO082046">
    <property type="protein sequence ID" value="CCE86418.1"/>
    <property type="molecule type" value="Genomic_DNA"/>
</dbReference>